<dbReference type="GO" id="GO:0016758">
    <property type="term" value="F:hexosyltransferase activity"/>
    <property type="evidence" value="ECO:0007669"/>
    <property type="project" value="InterPro"/>
</dbReference>
<dbReference type="Gene3D" id="3.40.50.2000">
    <property type="entry name" value="Glycogen Phosphorylase B"/>
    <property type="match status" value="1"/>
</dbReference>
<dbReference type="Pfam" id="PF06925">
    <property type="entry name" value="MGDG_synth"/>
    <property type="match status" value="1"/>
</dbReference>
<keyword evidence="8" id="KW-1185">Reference proteome</keyword>
<dbReference type="PANTHER" id="PTHR43025:SF3">
    <property type="entry name" value="MONOGALACTOSYLDIACYLGLYCEROL SYNTHASE 1, CHLOROPLASTIC"/>
    <property type="match status" value="1"/>
</dbReference>
<comment type="caution">
    <text evidence="7">The sequence shown here is derived from an EMBL/GenBank/DDBJ whole genome shotgun (WGS) entry which is preliminary data.</text>
</comment>
<evidence type="ECO:0000313" key="7">
    <source>
        <dbReference type="EMBL" id="CAD2071371.1"/>
    </source>
</evidence>
<keyword evidence="4 7" id="KW-0808">Transferase</keyword>
<reference evidence="7 8" key="1">
    <citation type="submission" date="2020-07" db="EMBL/GenBank/DDBJ databases">
        <authorList>
            <person name="Criscuolo A."/>
        </authorList>
    </citation>
    <scope>NUCLEOTIDE SEQUENCE [LARGE SCALE GENOMIC DNA]</scope>
    <source>
        <strain evidence="7">CIP111649</strain>
    </source>
</reference>
<dbReference type="InterPro" id="IPR009695">
    <property type="entry name" value="Diacylglyc_glucosyltr_N"/>
</dbReference>
<sequence length="360" mass="41713">MTKTKVLVITGSFGHGHLMVSNVLNKALRDKNIDVVTHDLYLEAHPILTQWIKSWYMTCFTHFKPTYKFFYYARQEKLDSCIYKTYGLSYLKDIINKHKPDIILNTFPTPVLSMVKQRFSLDIPIHTVITDYCVHKNWIVENTDIYYVATEKMRNDLIKRGVNKNIIKISGIPISHEFKIKTDRNAWLKKHGLSIDKNTILVCTGSLGLLKGFKKYVKKTSTKKDNQVVIICGKNQALKNQLNIEFYDYNNVLILGYTSNMNHWMSSSDLMITKPGGITLTEALTTETPVILYKPTPGQEMENAIYFQENKMAFIAHNRKDLKYHTELLLENEDKIATLKEQMRSNQKHASIETIVEHIL</sequence>
<dbReference type="RefSeq" id="WP_185124785.1">
    <property type="nucleotide sequence ID" value="NZ_CAJEWD010000003.1"/>
</dbReference>
<feature type="domain" description="Glycosyl transferase family 28 C-terminal" evidence="5">
    <location>
        <begin position="199"/>
        <end position="347"/>
    </location>
</feature>
<dbReference type="AlphaFoldDB" id="A0A6V7R1Y9"/>
<dbReference type="PANTHER" id="PTHR43025">
    <property type="entry name" value="MONOGALACTOSYLDIACYLGLYCEROL SYNTHASE"/>
    <property type="match status" value="1"/>
</dbReference>
<evidence type="ECO:0000256" key="3">
    <source>
        <dbReference type="ARBA" id="ARBA00022676"/>
    </source>
</evidence>
<evidence type="ECO:0000259" key="6">
    <source>
        <dbReference type="Pfam" id="PF06925"/>
    </source>
</evidence>
<dbReference type="Pfam" id="PF04101">
    <property type="entry name" value="Glyco_tran_28_C"/>
    <property type="match status" value="1"/>
</dbReference>
<proteinExistence type="inferred from homology"/>
<protein>
    <submittedName>
        <fullName evidence="7">Processive diacylglycerol beta-glucosyltransferase</fullName>
        <ecNumber evidence="7">2.4.1.315</ecNumber>
    </submittedName>
</protein>
<dbReference type="InterPro" id="IPR050519">
    <property type="entry name" value="Glycosyltransf_28_UgtP"/>
</dbReference>
<evidence type="ECO:0000256" key="4">
    <source>
        <dbReference type="ARBA" id="ARBA00022679"/>
    </source>
</evidence>
<dbReference type="SUPFAM" id="SSF53756">
    <property type="entry name" value="UDP-Glycosyltransferase/glycogen phosphorylase"/>
    <property type="match status" value="1"/>
</dbReference>
<accession>A0A6V7R1Y9</accession>
<keyword evidence="3 7" id="KW-0328">Glycosyltransferase</keyword>
<name>A0A6V7R1Y9_9STAP</name>
<evidence type="ECO:0000256" key="1">
    <source>
        <dbReference type="ARBA" id="ARBA00004370"/>
    </source>
</evidence>
<comment type="similarity">
    <text evidence="2">Belongs to the glycosyltransferase 28 family.</text>
</comment>
<evidence type="ECO:0000313" key="8">
    <source>
        <dbReference type="Proteomes" id="UP000589351"/>
    </source>
</evidence>
<dbReference type="EMBL" id="CAJEWD010000003">
    <property type="protein sequence ID" value="CAD2071371.1"/>
    <property type="molecule type" value="Genomic_DNA"/>
</dbReference>
<evidence type="ECO:0000256" key="2">
    <source>
        <dbReference type="ARBA" id="ARBA00006962"/>
    </source>
</evidence>
<gene>
    <name evidence="7" type="primary">ugtP</name>
    <name evidence="7" type="ORF">JEODO184_00219</name>
</gene>
<feature type="domain" description="Diacylglycerol glucosyltransferase N-terminal" evidence="6">
    <location>
        <begin position="17"/>
        <end position="174"/>
    </location>
</feature>
<dbReference type="GO" id="GO:0009247">
    <property type="term" value="P:glycolipid biosynthetic process"/>
    <property type="evidence" value="ECO:0007669"/>
    <property type="project" value="InterPro"/>
</dbReference>
<organism evidence="7 8">
    <name type="scientific">Jeotgalicoccus meleagridis</name>
    <dbReference type="NCBI Taxonomy" id="2759181"/>
    <lineage>
        <taxon>Bacteria</taxon>
        <taxon>Bacillati</taxon>
        <taxon>Bacillota</taxon>
        <taxon>Bacilli</taxon>
        <taxon>Bacillales</taxon>
        <taxon>Staphylococcaceae</taxon>
        <taxon>Jeotgalicoccus</taxon>
    </lineage>
</organism>
<comment type="subcellular location">
    <subcellularLocation>
        <location evidence="1">Membrane</location>
    </subcellularLocation>
</comment>
<dbReference type="InterPro" id="IPR007235">
    <property type="entry name" value="Glyco_trans_28_C"/>
</dbReference>
<dbReference type="GO" id="GO:0016020">
    <property type="term" value="C:membrane"/>
    <property type="evidence" value="ECO:0007669"/>
    <property type="project" value="UniProtKB-SubCell"/>
</dbReference>
<dbReference type="Proteomes" id="UP000589351">
    <property type="component" value="Unassembled WGS sequence"/>
</dbReference>
<dbReference type="EC" id="2.4.1.315" evidence="7"/>
<evidence type="ECO:0000259" key="5">
    <source>
        <dbReference type="Pfam" id="PF04101"/>
    </source>
</evidence>